<organism evidence="2 3">
    <name type="scientific">Sclerotinia sclerotiorum (strain ATCC 18683 / 1980 / Ss-1)</name>
    <name type="common">White mold</name>
    <name type="synonym">Whetzelinia sclerotiorum</name>
    <dbReference type="NCBI Taxonomy" id="665079"/>
    <lineage>
        <taxon>Eukaryota</taxon>
        <taxon>Fungi</taxon>
        <taxon>Dikarya</taxon>
        <taxon>Ascomycota</taxon>
        <taxon>Pezizomycotina</taxon>
        <taxon>Leotiomycetes</taxon>
        <taxon>Helotiales</taxon>
        <taxon>Sclerotiniaceae</taxon>
        <taxon>Sclerotinia</taxon>
    </lineage>
</organism>
<feature type="compositionally biased region" description="Low complexity" evidence="1">
    <location>
        <begin position="463"/>
        <end position="474"/>
    </location>
</feature>
<proteinExistence type="predicted"/>
<evidence type="ECO:0000256" key="1">
    <source>
        <dbReference type="SAM" id="MobiDB-lite"/>
    </source>
</evidence>
<dbReference type="OrthoDB" id="3521937at2759"/>
<feature type="region of interest" description="Disordered" evidence="1">
    <location>
        <begin position="109"/>
        <end position="136"/>
    </location>
</feature>
<dbReference type="Proteomes" id="UP000177798">
    <property type="component" value="Chromosome 11"/>
</dbReference>
<gene>
    <name evidence="2" type="ORF">sscle_11g083110</name>
</gene>
<evidence type="ECO:0000313" key="2">
    <source>
        <dbReference type="EMBL" id="APA13541.1"/>
    </source>
</evidence>
<sequence length="537" mass="62625">MDFNSITELPNWAILHLPLYEYAEFILKAPKEGGEESTPQDNMYDADDEGFDEDQLHRRICEIKQEERTHHVNSIQSWNFPPASTQLHPRIEQIKEEERKLREEEEERIHTHLHSRIQQIKEEERQQKEEEESERIRQEIYSQAVDSEQPNSLSECTDYPARSHLPLREYFPRIDSSQHYQDNTRAELPSRIRRTTFAFSSEKEFEKIAEENTPMLSRAPRPKKRIEHLSLKFDRSAPFIDVSAIFPQNAEDKVSSPVDIQEENNFAGFEMMNFAELIFDYEIAPLLYPTRLAEVYRCDVEEPKFFSLVPHWFHDTEFKRCWCIPCIQYRETLSTGKQLEAHDFDKWCLCRSCMDFWHKNFNEDDNCNCQDCVEKQKLEEKEADKKRALAALKALVGVDGENFLAELEEVIASPQSPFQSPGQESTDSEQQLGEKVALAELRALADLDGEYLFAELEEARSKLQSPLQSQSPEQEAPDSEQLLPKSTQKLPSDPLCENPTTVVPVSKESSFDLFNTIRQHLWLDSDYYSGSATSFDF</sequence>
<reference evidence="3" key="1">
    <citation type="journal article" date="2017" name="Genome Biol. Evol.">
        <title>The complete genome sequence of the phytopathogenic fungus Sclerotinia sclerotiorum reveals insights into the genome architecture of broad host range pathogens.</title>
        <authorList>
            <person name="Derbyshire M."/>
            <person name="Denton-Giles M."/>
            <person name="Hegedus D."/>
            <person name="Seifbarghy S."/>
            <person name="Rollins J."/>
            <person name="van Kan J."/>
            <person name="Seidl M.F."/>
            <person name="Faino L."/>
            <person name="Mbengue M."/>
            <person name="Navaud O."/>
            <person name="Raffaele S."/>
            <person name="Hammond-Kosack K."/>
            <person name="Heard S."/>
            <person name="Oliver R."/>
        </authorList>
    </citation>
    <scope>NUCLEOTIDE SEQUENCE [LARGE SCALE GENOMIC DNA]</scope>
    <source>
        <strain evidence="3">ATCC 18683 / 1980 / Ss-1</strain>
    </source>
</reference>
<evidence type="ECO:0000313" key="3">
    <source>
        <dbReference type="Proteomes" id="UP000177798"/>
    </source>
</evidence>
<accession>A0A1D9QF62</accession>
<dbReference type="AlphaFoldDB" id="A0A1D9QF62"/>
<name>A0A1D9QF62_SCLS1</name>
<dbReference type="VEuPathDB" id="FungiDB:sscle_11g083110"/>
<feature type="region of interest" description="Disordered" evidence="1">
    <location>
        <begin position="463"/>
        <end position="501"/>
    </location>
</feature>
<protein>
    <submittedName>
        <fullName evidence="2">Uncharacterized protein</fullName>
    </submittedName>
</protein>
<dbReference type="EMBL" id="CP017824">
    <property type="protein sequence ID" value="APA13541.1"/>
    <property type="molecule type" value="Genomic_DNA"/>
</dbReference>
<feature type="compositionally biased region" description="Basic and acidic residues" evidence="1">
    <location>
        <begin position="119"/>
        <end position="136"/>
    </location>
</feature>